<dbReference type="InterPro" id="IPR005039">
    <property type="entry name" value="Ant_C"/>
</dbReference>
<evidence type="ECO:0000313" key="2">
    <source>
        <dbReference type="EMBL" id="QDX92455.1"/>
    </source>
</evidence>
<dbReference type="PROSITE" id="PS51750">
    <property type="entry name" value="BRO_N"/>
    <property type="match status" value="1"/>
</dbReference>
<dbReference type="OrthoDB" id="9812611at2"/>
<evidence type="ECO:0000313" key="3">
    <source>
        <dbReference type="Proteomes" id="UP000319432"/>
    </source>
</evidence>
<proteinExistence type="predicted"/>
<feature type="domain" description="Bro-N" evidence="1">
    <location>
        <begin position="1"/>
        <end position="111"/>
    </location>
</feature>
<dbReference type="Pfam" id="PF02498">
    <property type="entry name" value="Bro-N"/>
    <property type="match status" value="1"/>
</dbReference>
<dbReference type="PANTHER" id="PTHR36180">
    <property type="entry name" value="DNA-BINDING PROTEIN-RELATED-RELATED"/>
    <property type="match status" value="1"/>
</dbReference>
<dbReference type="Pfam" id="PF03374">
    <property type="entry name" value="ANT"/>
    <property type="match status" value="1"/>
</dbReference>
<dbReference type="InterPro" id="IPR003497">
    <property type="entry name" value="BRO_N_domain"/>
</dbReference>
<sequence>MNQLQVIEQREVLGKGFTVYGDLDQPLFLAKDVAGWIEHSNPRSMLRTVDESEKAKISYPVNNPYGGYQEEEQWFLTEDGVYEVLMQSRKPIAKQFKKQVKEILKSIRKHGMYAKDEILDNPDLLMDVVTKLKDERDKRLTAEMKALALEQQVAEYEPKITYLDQILQSKDAVTVTQIAKDYGMTGTELNRLLNEGVIQYKQNDQWLLYRKYQNEGYTKSMTLTIPRSNGSLKVKMNTRWTQKGRLFIHELLKKRNITAIIDRKDIGA</sequence>
<gene>
    <name evidence="2" type="ORF">EEL30_09025</name>
</gene>
<dbReference type="SMART" id="SM01040">
    <property type="entry name" value="Bro-N"/>
    <property type="match status" value="1"/>
</dbReference>
<name>A0A518V654_BRELA</name>
<dbReference type="Proteomes" id="UP000319432">
    <property type="component" value="Chromosome"/>
</dbReference>
<dbReference type="GO" id="GO:0003677">
    <property type="term" value="F:DNA binding"/>
    <property type="evidence" value="ECO:0007669"/>
    <property type="project" value="InterPro"/>
</dbReference>
<keyword evidence="3" id="KW-1185">Reference proteome</keyword>
<dbReference type="AlphaFoldDB" id="A0A518V654"/>
<evidence type="ECO:0000259" key="1">
    <source>
        <dbReference type="PROSITE" id="PS51750"/>
    </source>
</evidence>
<organism evidence="2 3">
    <name type="scientific">Brevibacillus laterosporus</name>
    <name type="common">Bacillus laterosporus</name>
    <dbReference type="NCBI Taxonomy" id="1465"/>
    <lineage>
        <taxon>Bacteria</taxon>
        <taxon>Bacillati</taxon>
        <taxon>Bacillota</taxon>
        <taxon>Bacilli</taxon>
        <taxon>Bacillales</taxon>
        <taxon>Paenibacillaceae</taxon>
        <taxon>Brevibacillus</taxon>
    </lineage>
</organism>
<dbReference type="PANTHER" id="PTHR36180:SF2">
    <property type="entry name" value="BRO FAMILY PROTEIN"/>
    <property type="match status" value="1"/>
</dbReference>
<accession>A0A518V654</accession>
<protein>
    <submittedName>
        <fullName evidence="2">Phage antirepressor protein</fullName>
    </submittedName>
</protein>
<reference evidence="2 3" key="1">
    <citation type="submission" date="2018-11" db="EMBL/GenBank/DDBJ databases">
        <title>Phylogenetic determinants of toxin gene distribution in genomes of Brevibacillus laterosporus.</title>
        <authorList>
            <person name="Glare T.R."/>
            <person name="Durrant A."/>
            <person name="Berry C."/>
            <person name="Palma L."/>
            <person name="Ormskirk M."/>
            <person name="Cox M.O."/>
        </authorList>
    </citation>
    <scope>NUCLEOTIDE SEQUENCE [LARGE SCALE GENOMIC DNA]</scope>
    <source>
        <strain evidence="2 3">1821L</strain>
    </source>
</reference>
<dbReference type="EMBL" id="CP033464">
    <property type="protein sequence ID" value="QDX92455.1"/>
    <property type="molecule type" value="Genomic_DNA"/>
</dbReference>